<dbReference type="AlphaFoldDB" id="A0AAD3SU80"/>
<dbReference type="Proteomes" id="UP001279734">
    <property type="component" value="Unassembled WGS sequence"/>
</dbReference>
<keyword evidence="2" id="KW-1133">Transmembrane helix</keyword>
<protein>
    <submittedName>
        <fullName evidence="3">Uncharacterized protein</fullName>
    </submittedName>
</protein>
<keyword evidence="4" id="KW-1185">Reference proteome</keyword>
<dbReference type="EMBL" id="BSYO01000018">
    <property type="protein sequence ID" value="GMH17723.1"/>
    <property type="molecule type" value="Genomic_DNA"/>
</dbReference>
<evidence type="ECO:0000256" key="1">
    <source>
        <dbReference type="SAM" id="MobiDB-lite"/>
    </source>
</evidence>
<evidence type="ECO:0000313" key="3">
    <source>
        <dbReference type="EMBL" id="GMH17723.1"/>
    </source>
</evidence>
<name>A0AAD3SU80_NEPGR</name>
<keyword evidence="2" id="KW-0812">Transmembrane</keyword>
<keyword evidence="2" id="KW-0472">Membrane</keyword>
<comment type="caution">
    <text evidence="3">The sequence shown here is derived from an EMBL/GenBank/DDBJ whole genome shotgun (WGS) entry which is preliminary data.</text>
</comment>
<feature type="transmembrane region" description="Helical" evidence="2">
    <location>
        <begin position="121"/>
        <end position="148"/>
    </location>
</feature>
<gene>
    <name evidence="3" type="ORF">Nepgr_019564</name>
</gene>
<proteinExistence type="predicted"/>
<sequence length="149" mass="15348">MNTTNEGPRPEQHTGEDEIAVSCAIDNLPAADPPTREAQNLQASRKDHSRGSSLIAGGSPNEESSSIVASENLMLFWLVLMNAGVAGVIEALLISALLPFAGALFLSPCCAVVGSCDAGQWLAPLVVFDCYAAGIGMNAAVGLMCAVLC</sequence>
<evidence type="ECO:0000313" key="4">
    <source>
        <dbReference type="Proteomes" id="UP001279734"/>
    </source>
</evidence>
<feature type="region of interest" description="Disordered" evidence="1">
    <location>
        <begin position="28"/>
        <end position="64"/>
    </location>
</feature>
<reference evidence="3" key="1">
    <citation type="submission" date="2023-05" db="EMBL/GenBank/DDBJ databases">
        <title>Nepenthes gracilis genome sequencing.</title>
        <authorList>
            <person name="Fukushima K."/>
        </authorList>
    </citation>
    <scope>NUCLEOTIDE SEQUENCE</scope>
    <source>
        <strain evidence="3">SING2019-196</strain>
    </source>
</reference>
<feature type="transmembrane region" description="Helical" evidence="2">
    <location>
        <begin position="75"/>
        <end position="101"/>
    </location>
</feature>
<evidence type="ECO:0000256" key="2">
    <source>
        <dbReference type="SAM" id="Phobius"/>
    </source>
</evidence>
<accession>A0AAD3SU80</accession>
<organism evidence="3 4">
    <name type="scientific">Nepenthes gracilis</name>
    <name type="common">Slender pitcher plant</name>
    <dbReference type="NCBI Taxonomy" id="150966"/>
    <lineage>
        <taxon>Eukaryota</taxon>
        <taxon>Viridiplantae</taxon>
        <taxon>Streptophyta</taxon>
        <taxon>Embryophyta</taxon>
        <taxon>Tracheophyta</taxon>
        <taxon>Spermatophyta</taxon>
        <taxon>Magnoliopsida</taxon>
        <taxon>eudicotyledons</taxon>
        <taxon>Gunneridae</taxon>
        <taxon>Pentapetalae</taxon>
        <taxon>Caryophyllales</taxon>
        <taxon>Nepenthaceae</taxon>
        <taxon>Nepenthes</taxon>
    </lineage>
</organism>